<sequence length="211" mass="23374">MARSPLRSPLAAADPFHHRAPSLGELHQELESENEGQVNRLLHMIRVQQDQLAALQAQHTEAIHSDDTPPASQPSRSPHQRPATLSRHSSQAIASNSTSPTLRPTSSHHHEEFMLGGSRDESAFYQAETQMLTRENQMLKYRIRQLEQQLAEADPQARVDGGLHLDTHHLTHTPTRVSPLASPPINREENPMSLAGAVEGVEVHTHKNAGN</sequence>
<organism evidence="1 2">
    <name type="scientific">Zalaria obscura</name>
    <dbReference type="NCBI Taxonomy" id="2024903"/>
    <lineage>
        <taxon>Eukaryota</taxon>
        <taxon>Fungi</taxon>
        <taxon>Dikarya</taxon>
        <taxon>Ascomycota</taxon>
        <taxon>Pezizomycotina</taxon>
        <taxon>Dothideomycetes</taxon>
        <taxon>Dothideomycetidae</taxon>
        <taxon>Dothideales</taxon>
        <taxon>Zalariaceae</taxon>
        <taxon>Zalaria</taxon>
    </lineage>
</organism>
<reference evidence="1" key="1">
    <citation type="submission" date="2024-02" db="EMBL/GenBank/DDBJ databases">
        <title>Metagenome Assembled Genome of Zalaria obscura JY119.</title>
        <authorList>
            <person name="Vighnesh L."/>
            <person name="Jagadeeshwari U."/>
            <person name="Venkata Ramana C."/>
            <person name="Sasikala C."/>
        </authorList>
    </citation>
    <scope>NUCLEOTIDE SEQUENCE</scope>
    <source>
        <strain evidence="1">JY119</strain>
    </source>
</reference>
<name>A0ACC3SJM2_9PEZI</name>
<protein>
    <submittedName>
        <fullName evidence="1">Uncharacterized protein</fullName>
    </submittedName>
</protein>
<keyword evidence="2" id="KW-1185">Reference proteome</keyword>
<evidence type="ECO:0000313" key="1">
    <source>
        <dbReference type="EMBL" id="KAK8217146.1"/>
    </source>
</evidence>
<evidence type="ECO:0000313" key="2">
    <source>
        <dbReference type="Proteomes" id="UP001320706"/>
    </source>
</evidence>
<proteinExistence type="predicted"/>
<comment type="caution">
    <text evidence="1">The sequence shown here is derived from an EMBL/GenBank/DDBJ whole genome shotgun (WGS) entry which is preliminary data.</text>
</comment>
<dbReference type="Proteomes" id="UP001320706">
    <property type="component" value="Unassembled WGS sequence"/>
</dbReference>
<gene>
    <name evidence="1" type="ORF">M8818_001398</name>
</gene>
<accession>A0ACC3SJM2</accession>
<dbReference type="EMBL" id="JAMKPW020000006">
    <property type="protein sequence ID" value="KAK8217146.1"/>
    <property type="molecule type" value="Genomic_DNA"/>
</dbReference>